<dbReference type="Proteomes" id="UP001360953">
    <property type="component" value="Unassembled WGS sequence"/>
</dbReference>
<gene>
    <name evidence="2" type="ORF">J3D65DRAFT_664065</name>
</gene>
<comment type="caution">
    <text evidence="2">The sequence shown here is derived from an EMBL/GenBank/DDBJ whole genome shotgun (WGS) entry which is preliminary data.</text>
</comment>
<keyword evidence="3" id="KW-1185">Reference proteome</keyword>
<sequence>MAAARGYPIPTPNLQYVDYAFNVFGYAMKIPDGVEKRGSSINAYEFDGCNWKEKLAEARAQGQDVYRKTFDFTPRELSDEVDARVEKYFVVGLTYSKIPRHVLKLHPAQKPRHPVGNVLHDEAIIGASDSQIPTLVVAPEVRKSGGPSTLFGLLCPREGLCQPIPIQRRSVFYLIHYRDDATTFKKRELAWNKLIQRYQTLRRPKKAKLQPAPEKAAEEPQPVPPVQKDVMHSFIDNNEGGWEDGDSGSFAREFHQKWPEAPTFSNEDISLVKRQLVDQEIIIEPRLLRPFVIQVMTWLRDLRSYGVDVGRVAQQAIDQIRVLFGAGTNE</sequence>
<evidence type="ECO:0000313" key="3">
    <source>
        <dbReference type="Proteomes" id="UP001360953"/>
    </source>
</evidence>
<evidence type="ECO:0000256" key="1">
    <source>
        <dbReference type="SAM" id="MobiDB-lite"/>
    </source>
</evidence>
<proteinExistence type="predicted"/>
<dbReference type="RefSeq" id="XP_066660085.1">
    <property type="nucleotide sequence ID" value="XM_066802719.1"/>
</dbReference>
<name>A0ABR1MBP4_9PEZI</name>
<organism evidence="2 3">
    <name type="scientific">Phyllosticta citribraziliensis</name>
    <dbReference type="NCBI Taxonomy" id="989973"/>
    <lineage>
        <taxon>Eukaryota</taxon>
        <taxon>Fungi</taxon>
        <taxon>Dikarya</taxon>
        <taxon>Ascomycota</taxon>
        <taxon>Pezizomycotina</taxon>
        <taxon>Dothideomycetes</taxon>
        <taxon>Dothideomycetes incertae sedis</taxon>
        <taxon>Botryosphaeriales</taxon>
        <taxon>Phyllostictaceae</taxon>
        <taxon>Phyllosticta</taxon>
    </lineage>
</organism>
<dbReference type="EMBL" id="JBBPEH010000001">
    <property type="protein sequence ID" value="KAK7544850.1"/>
    <property type="molecule type" value="Genomic_DNA"/>
</dbReference>
<protein>
    <submittedName>
        <fullName evidence="2">Uncharacterized protein</fullName>
    </submittedName>
</protein>
<dbReference type="GeneID" id="92035625"/>
<reference evidence="2 3" key="1">
    <citation type="submission" date="2024-04" db="EMBL/GenBank/DDBJ databases">
        <title>Phyllosticta paracitricarpa is synonymous to the EU quarantine fungus P. citricarpa based on phylogenomic analyses.</title>
        <authorList>
            <consortium name="Lawrence Berkeley National Laboratory"/>
            <person name="Van ingen-buijs V.A."/>
            <person name="Van westerhoven A.C."/>
            <person name="Haridas S."/>
            <person name="Skiadas P."/>
            <person name="Martin F."/>
            <person name="Groenewald J.Z."/>
            <person name="Crous P.W."/>
            <person name="Seidl M.F."/>
        </authorList>
    </citation>
    <scope>NUCLEOTIDE SEQUENCE [LARGE SCALE GENOMIC DNA]</scope>
    <source>
        <strain evidence="2 3">CPC 17464</strain>
    </source>
</reference>
<evidence type="ECO:0000313" key="2">
    <source>
        <dbReference type="EMBL" id="KAK7544850.1"/>
    </source>
</evidence>
<feature type="region of interest" description="Disordered" evidence="1">
    <location>
        <begin position="204"/>
        <end position="226"/>
    </location>
</feature>
<accession>A0ABR1MBP4</accession>